<organism evidence="1 2">
    <name type="scientific">Streblomastix strix</name>
    <dbReference type="NCBI Taxonomy" id="222440"/>
    <lineage>
        <taxon>Eukaryota</taxon>
        <taxon>Metamonada</taxon>
        <taxon>Preaxostyla</taxon>
        <taxon>Oxymonadida</taxon>
        <taxon>Streblomastigidae</taxon>
        <taxon>Streblomastix</taxon>
    </lineage>
</organism>
<protein>
    <submittedName>
        <fullName evidence="1">Uncharacterized protein</fullName>
    </submittedName>
</protein>
<name>A0A5J4W8H2_9EUKA</name>
<evidence type="ECO:0000313" key="2">
    <source>
        <dbReference type="Proteomes" id="UP000324800"/>
    </source>
</evidence>
<proteinExistence type="predicted"/>
<evidence type="ECO:0000313" key="1">
    <source>
        <dbReference type="EMBL" id="KAA6391198.1"/>
    </source>
</evidence>
<dbReference type="EMBL" id="SNRW01002957">
    <property type="protein sequence ID" value="KAA6391198.1"/>
    <property type="molecule type" value="Genomic_DNA"/>
</dbReference>
<comment type="caution">
    <text evidence="1">The sequence shown here is derived from an EMBL/GenBank/DDBJ whole genome shotgun (WGS) entry which is preliminary data.</text>
</comment>
<gene>
    <name evidence="1" type="ORF">EZS28_013275</name>
</gene>
<reference evidence="1 2" key="1">
    <citation type="submission" date="2019-03" db="EMBL/GenBank/DDBJ databases">
        <title>Single cell metagenomics reveals metabolic interactions within the superorganism composed of flagellate Streblomastix strix and complex community of Bacteroidetes bacteria on its surface.</title>
        <authorList>
            <person name="Treitli S.C."/>
            <person name="Kolisko M."/>
            <person name="Husnik F."/>
            <person name="Keeling P."/>
            <person name="Hampl V."/>
        </authorList>
    </citation>
    <scope>NUCLEOTIDE SEQUENCE [LARGE SCALE GENOMIC DNA]</scope>
    <source>
        <strain evidence="1">ST1C</strain>
    </source>
</reference>
<dbReference type="Proteomes" id="UP000324800">
    <property type="component" value="Unassembled WGS sequence"/>
</dbReference>
<sequence>MQINTIANQRPEPPPSDLSIKINQAYTKLYEEAQIGNYIEIHPFTPIFASGLINLTLSSLLITSKRMVVEIVVIRAEIISSDP</sequence>
<accession>A0A5J4W8H2</accession>
<dbReference type="AlphaFoldDB" id="A0A5J4W8H2"/>